<sequence length="65" mass="7393">MAIRGGTWGGSHRLNKWSSIAPAGWSYSSRSHPTRWGDGRNFAIAERLLSREGELRLGRTLQRQR</sequence>
<dbReference type="EnsemblBacteria" id="CAD73127">
    <property type="protein sequence ID" value="CAD73127"/>
    <property type="gene ID" value="RB3328"/>
</dbReference>
<organism evidence="1 2">
    <name type="scientific">Rhodopirellula baltica (strain DSM 10527 / NCIMB 13988 / SH1)</name>
    <dbReference type="NCBI Taxonomy" id="243090"/>
    <lineage>
        <taxon>Bacteria</taxon>
        <taxon>Pseudomonadati</taxon>
        <taxon>Planctomycetota</taxon>
        <taxon>Planctomycetia</taxon>
        <taxon>Pirellulales</taxon>
        <taxon>Pirellulaceae</taxon>
        <taxon>Rhodopirellula</taxon>
    </lineage>
</organism>
<reference evidence="1 2" key="1">
    <citation type="journal article" date="2003" name="Proc. Natl. Acad. Sci. U.S.A.">
        <title>Complete genome sequence of the marine planctomycete Pirellula sp. strain 1.</title>
        <authorList>
            <person name="Gloeckner F.O."/>
            <person name="Kube M."/>
            <person name="Bauer M."/>
            <person name="Teeling H."/>
            <person name="Lombardot T."/>
            <person name="Ludwig W."/>
            <person name="Gade D."/>
            <person name="Beck A."/>
            <person name="Borzym K."/>
            <person name="Heitmann K."/>
            <person name="Rabus R."/>
            <person name="Schlesner H."/>
            <person name="Amann R."/>
            <person name="Reinhardt R."/>
        </authorList>
    </citation>
    <scope>NUCLEOTIDE SEQUENCE [LARGE SCALE GENOMIC DNA]</scope>
    <source>
        <strain evidence="2">DSM 10527 / NCIMB 13988 / SH1</strain>
    </source>
</reference>
<dbReference type="HOGENOM" id="CLU_2846912_0_0_0"/>
<keyword evidence="2" id="KW-1185">Reference proteome</keyword>
<proteinExistence type="predicted"/>
<name>Q7UUF3_RHOBA</name>
<dbReference type="EMBL" id="BX294138">
    <property type="protein sequence ID" value="CAD73127.1"/>
    <property type="molecule type" value="Genomic_DNA"/>
</dbReference>
<evidence type="ECO:0000313" key="2">
    <source>
        <dbReference type="Proteomes" id="UP000001025"/>
    </source>
</evidence>
<evidence type="ECO:0000313" key="1">
    <source>
        <dbReference type="EMBL" id="CAD73127.1"/>
    </source>
</evidence>
<dbReference type="KEGG" id="rba:RB3328"/>
<gene>
    <name evidence="1" type="ordered locus">RB3328</name>
</gene>
<dbReference type="AlphaFoldDB" id="Q7UUF3"/>
<dbReference type="Proteomes" id="UP000001025">
    <property type="component" value="Chromosome"/>
</dbReference>
<accession>Q7UUF3</accession>
<dbReference type="InParanoid" id="Q7UUF3"/>
<protein>
    <submittedName>
        <fullName evidence="1">Uncharacterized protein</fullName>
    </submittedName>
</protein>
<dbReference type="STRING" id="243090.RB3328"/>